<name>A0A1G2KRC1_9BACT</name>
<reference evidence="7 8" key="1">
    <citation type="journal article" date="2016" name="Nat. Commun.">
        <title>Thousands of microbial genomes shed light on interconnected biogeochemical processes in an aquifer system.</title>
        <authorList>
            <person name="Anantharaman K."/>
            <person name="Brown C.T."/>
            <person name="Hug L.A."/>
            <person name="Sharon I."/>
            <person name="Castelle C.J."/>
            <person name="Probst A.J."/>
            <person name="Thomas B.C."/>
            <person name="Singh A."/>
            <person name="Wilkins M.J."/>
            <person name="Karaoz U."/>
            <person name="Brodie E.L."/>
            <person name="Williams K.H."/>
            <person name="Hubbard S.S."/>
            <person name="Banfield J.F."/>
        </authorList>
    </citation>
    <scope>NUCLEOTIDE SEQUENCE [LARGE SCALE GENOMIC DNA]</scope>
</reference>
<keyword evidence="5" id="KW-0472">Membrane</keyword>
<dbReference type="Proteomes" id="UP000177811">
    <property type="component" value="Unassembled WGS sequence"/>
</dbReference>
<evidence type="ECO:0000313" key="7">
    <source>
        <dbReference type="EMBL" id="OHA01987.1"/>
    </source>
</evidence>
<keyword evidence="3 4" id="KW-0620">Polyamine biosynthesis</keyword>
<feature type="transmembrane region" description="Helical" evidence="5">
    <location>
        <begin position="103"/>
        <end position="121"/>
    </location>
</feature>
<sequence>MLEIVVFVCGAAVMVLELAATRVLAPYVGTSLYVWTNLIGVILGCLSIGYWWGGRLADKRPGFGPLTAVIFISGIMVGATAVFKDIVMIIVQATIRDIRVASLLGTIVLFAAPSVLLGMVAPMAAKIRLERLDTSGRAVGTLYSISTVGSIAGTFLAGFFLIPALGNGNILYLIAGGLVALSAIAGPISLMRHRVTILVFVGVAASAAFFFRSTMASLGTYDIDTPYARVFVFRGTDTATGRPAQYLIVSPGQVESAMFLDRDDDLVLSYAKFYLLAHHFNPDAKTALMLGGAAYSYPKYFLQKNPEASIDVVEIDPGITKIAQDLFHLEESPRLGITHEDARIFLNKNTKKYDIIFGDAFKSSHSIPHHLTTRETFLRIAASLSDNGVVLVNIISSLEGPSGKLFRAEYRTIKSVFPHVFAFPVEDPNDGEKVQNIIIAAVKTEKEPLLSSDDPELQPYFLHRWTGAVAEDMPILTDEWAPVDNYIAETFLDK</sequence>
<dbReference type="AlphaFoldDB" id="A0A1G2KRC1"/>
<dbReference type="GO" id="GO:0006596">
    <property type="term" value="P:polyamine biosynthetic process"/>
    <property type="evidence" value="ECO:0007669"/>
    <property type="project" value="UniProtKB-UniRule"/>
</dbReference>
<evidence type="ECO:0000256" key="2">
    <source>
        <dbReference type="ARBA" id="ARBA00022679"/>
    </source>
</evidence>
<dbReference type="PROSITE" id="PS51006">
    <property type="entry name" value="PABS_2"/>
    <property type="match status" value="1"/>
</dbReference>
<dbReference type="NCBIfam" id="NF037959">
    <property type="entry name" value="MFS_SpdSyn"/>
    <property type="match status" value="1"/>
</dbReference>
<evidence type="ECO:0000313" key="8">
    <source>
        <dbReference type="Proteomes" id="UP000177811"/>
    </source>
</evidence>
<comment type="caution">
    <text evidence="7">The sequence shown here is derived from an EMBL/GenBank/DDBJ whole genome shotgun (WGS) entry which is preliminary data.</text>
</comment>
<dbReference type="InterPro" id="IPR029063">
    <property type="entry name" value="SAM-dependent_MTases_sf"/>
</dbReference>
<dbReference type="EMBL" id="MHQL01000050">
    <property type="protein sequence ID" value="OHA01987.1"/>
    <property type="molecule type" value="Genomic_DNA"/>
</dbReference>
<feature type="transmembrane region" description="Helical" evidence="5">
    <location>
        <begin position="142"/>
        <end position="164"/>
    </location>
</feature>
<organism evidence="7 8">
    <name type="scientific">Candidatus Sungbacteria bacterium RIFCSPHIGHO2_02_FULL_51_29</name>
    <dbReference type="NCBI Taxonomy" id="1802273"/>
    <lineage>
        <taxon>Bacteria</taxon>
        <taxon>Candidatus Sungiibacteriota</taxon>
    </lineage>
</organism>
<protein>
    <recommendedName>
        <fullName evidence="6">PABS domain-containing protein</fullName>
    </recommendedName>
</protein>
<feature type="domain" description="PABS" evidence="6">
    <location>
        <begin position="280"/>
        <end position="442"/>
    </location>
</feature>
<dbReference type="PANTHER" id="PTHR43317">
    <property type="entry name" value="THERMOSPERMINE SYNTHASE ACAULIS5"/>
    <property type="match status" value="1"/>
</dbReference>
<keyword evidence="2 4" id="KW-0808">Transferase</keyword>
<evidence type="ECO:0000256" key="4">
    <source>
        <dbReference type="PROSITE-ProRule" id="PRU00354"/>
    </source>
</evidence>
<evidence type="ECO:0000256" key="3">
    <source>
        <dbReference type="ARBA" id="ARBA00023115"/>
    </source>
</evidence>
<evidence type="ECO:0000256" key="5">
    <source>
        <dbReference type="SAM" id="Phobius"/>
    </source>
</evidence>
<feature type="transmembrane region" description="Helical" evidence="5">
    <location>
        <begin position="31"/>
        <end position="51"/>
    </location>
</feature>
<dbReference type="InterPro" id="IPR030374">
    <property type="entry name" value="PABS"/>
</dbReference>
<dbReference type="SUPFAM" id="SSF53335">
    <property type="entry name" value="S-adenosyl-L-methionine-dependent methyltransferases"/>
    <property type="match status" value="1"/>
</dbReference>
<dbReference type="GO" id="GO:0010487">
    <property type="term" value="F:thermospermine synthase activity"/>
    <property type="evidence" value="ECO:0007669"/>
    <property type="project" value="TreeGrafter"/>
</dbReference>
<proteinExistence type="inferred from homology"/>
<dbReference type="Gene3D" id="3.40.50.150">
    <property type="entry name" value="Vaccinia Virus protein VP39"/>
    <property type="match status" value="1"/>
</dbReference>
<keyword evidence="5" id="KW-0812">Transmembrane</keyword>
<feature type="transmembrane region" description="Helical" evidence="5">
    <location>
        <begin position="195"/>
        <end position="211"/>
    </location>
</feature>
<evidence type="ECO:0000256" key="1">
    <source>
        <dbReference type="ARBA" id="ARBA00007867"/>
    </source>
</evidence>
<gene>
    <name evidence="7" type="ORF">A3C16_02390</name>
</gene>
<keyword evidence="5" id="KW-1133">Transmembrane helix</keyword>
<evidence type="ECO:0000259" key="6">
    <source>
        <dbReference type="PROSITE" id="PS51006"/>
    </source>
</evidence>
<feature type="transmembrane region" description="Helical" evidence="5">
    <location>
        <begin position="170"/>
        <end position="188"/>
    </location>
</feature>
<feature type="active site" description="Proton acceptor" evidence="4">
    <location>
        <position position="359"/>
    </location>
</feature>
<accession>A0A1G2KRC1</accession>
<comment type="similarity">
    <text evidence="1">Belongs to the spermidine/spermine synthase family.</text>
</comment>
<dbReference type="PANTHER" id="PTHR43317:SF1">
    <property type="entry name" value="THERMOSPERMINE SYNTHASE ACAULIS5"/>
    <property type="match status" value="1"/>
</dbReference>
<feature type="transmembrane region" description="Helical" evidence="5">
    <location>
        <begin position="63"/>
        <end position="83"/>
    </location>
</feature>